<reference evidence="1" key="1">
    <citation type="journal article" date="2017" name="Science">
        <title>Giant viruses with an expanded complement of translation system components.</title>
        <authorList>
            <person name="Schulz F."/>
            <person name="Yutin N."/>
            <person name="Ivanova N.N."/>
            <person name="Ortega D.R."/>
            <person name="Lee T.K."/>
            <person name="Vierheilig J."/>
            <person name="Daims H."/>
            <person name="Horn M."/>
            <person name="Wagner M."/>
            <person name="Jensen G.J."/>
            <person name="Kyrpides N.C."/>
            <person name="Koonin E.V."/>
            <person name="Woyke T."/>
        </authorList>
    </citation>
    <scope>NUCLEOTIDE SEQUENCE</scope>
    <source>
        <strain evidence="1">KNV1</strain>
    </source>
</reference>
<gene>
    <name evidence="1" type="ORF">Klosneuvirus_1_326</name>
</gene>
<name>A0A1V0SIC0_9VIRU</name>
<organism evidence="1">
    <name type="scientific">Klosneuvirus KNV1</name>
    <dbReference type="NCBI Taxonomy" id="1977640"/>
    <lineage>
        <taxon>Viruses</taxon>
        <taxon>Varidnaviria</taxon>
        <taxon>Bamfordvirae</taxon>
        <taxon>Nucleocytoviricota</taxon>
        <taxon>Megaviricetes</taxon>
        <taxon>Imitervirales</taxon>
        <taxon>Mimiviridae</taxon>
        <taxon>Klosneuvirinae</taxon>
        <taxon>Klosneuvirus</taxon>
    </lineage>
</organism>
<accession>A0A1V0SIC0</accession>
<proteinExistence type="predicted"/>
<sequence length="374" mass="44466">MEMELETVDEKYNQECNDNLNANTEIINDNPFKNFEEYEFYKLPCVFSFLNKNNKNINRDDNRVNAEKFEANKINSNSELKRFLGAVRTGSALTSIITRNKLPDGSYTPVFNKDKISKILYEKIYDNQSIYDFYMNYASNKRGMPNYNMTLFRFMNLDTELYINDVYTLPLPCSFTSDPEFLKSFVGSGIDHYECLPEIPTKNIEQKVCRIKSIFILDINNETPHIFNSFIKADEMYLSNDEKNVFENNDQREIVIPGCKLIITGKKHFKYNNFDTNQWKEYKNGDIAYDHFIYKCNIVKIIDSKELFESIRNDHFKVKDLYEKHQLPSQTIMRRDRTNYRDAPYMSKSERYQYGGGYYQKYLKYKAKYMALKN</sequence>
<evidence type="ECO:0000313" key="1">
    <source>
        <dbReference type="EMBL" id="ARF11469.1"/>
    </source>
</evidence>
<protein>
    <submittedName>
        <fullName evidence="1">Uncharacterized protein</fullName>
    </submittedName>
</protein>
<dbReference type="EMBL" id="KY684108">
    <property type="protein sequence ID" value="ARF11469.1"/>
    <property type="molecule type" value="Genomic_DNA"/>
</dbReference>